<feature type="transmembrane region" description="Helical" evidence="7">
    <location>
        <begin position="473"/>
        <end position="499"/>
    </location>
</feature>
<reference evidence="11" key="1">
    <citation type="submission" date="2017-02" db="UniProtKB">
        <authorList>
            <consortium name="WormBaseParasite"/>
        </authorList>
    </citation>
    <scope>IDENTIFICATION</scope>
</reference>
<keyword evidence="4 7" id="KW-0732">Signal</keyword>
<dbReference type="OrthoDB" id="1666796at2759"/>
<comment type="similarity">
    <text evidence="2 7">Belongs to the nonaspanin (TM9SF) (TC 9.A.2) family.</text>
</comment>
<evidence type="ECO:0000313" key="10">
    <source>
        <dbReference type="Proteomes" id="UP000274756"/>
    </source>
</evidence>
<dbReference type="Proteomes" id="UP000274756">
    <property type="component" value="Unassembled WGS sequence"/>
</dbReference>
<dbReference type="STRING" id="318479.A0A0N4UD30"/>
<dbReference type="GO" id="GO:0072657">
    <property type="term" value="P:protein localization to membrane"/>
    <property type="evidence" value="ECO:0007669"/>
    <property type="project" value="TreeGrafter"/>
</dbReference>
<evidence type="ECO:0000256" key="3">
    <source>
        <dbReference type="ARBA" id="ARBA00022692"/>
    </source>
</evidence>
<dbReference type="Pfam" id="PF02990">
    <property type="entry name" value="EMP70"/>
    <property type="match status" value="1"/>
</dbReference>
<feature type="transmembrane region" description="Helical" evidence="7">
    <location>
        <begin position="213"/>
        <end position="236"/>
    </location>
</feature>
<protein>
    <recommendedName>
        <fullName evidence="7">Transmembrane 9 superfamily member</fullName>
    </recommendedName>
</protein>
<feature type="transmembrane region" description="Helical" evidence="7">
    <location>
        <begin position="439"/>
        <end position="461"/>
    </location>
</feature>
<feature type="signal peptide" evidence="7">
    <location>
        <begin position="1"/>
        <end position="18"/>
    </location>
</feature>
<organism evidence="9 11">
    <name type="scientific">Dracunculus medinensis</name>
    <name type="common">Guinea worm</name>
    <dbReference type="NCBI Taxonomy" id="318479"/>
    <lineage>
        <taxon>Eukaryota</taxon>
        <taxon>Metazoa</taxon>
        <taxon>Ecdysozoa</taxon>
        <taxon>Nematoda</taxon>
        <taxon>Chromadorea</taxon>
        <taxon>Rhabditida</taxon>
        <taxon>Spirurina</taxon>
        <taxon>Dracunculoidea</taxon>
        <taxon>Dracunculidae</taxon>
        <taxon>Dracunculus</taxon>
    </lineage>
</organism>
<evidence type="ECO:0000313" key="9">
    <source>
        <dbReference type="Proteomes" id="UP000038040"/>
    </source>
</evidence>
<evidence type="ECO:0000256" key="6">
    <source>
        <dbReference type="ARBA" id="ARBA00023136"/>
    </source>
</evidence>
<name>A0A0N4UD30_DRAME</name>
<dbReference type="EMBL" id="UYYG01001175">
    <property type="protein sequence ID" value="VDN59035.1"/>
    <property type="molecule type" value="Genomic_DNA"/>
</dbReference>
<dbReference type="WBParaSite" id="DME_0000520901-mRNA-1">
    <property type="protein sequence ID" value="DME_0000520901-mRNA-1"/>
    <property type="gene ID" value="DME_0000520901"/>
</dbReference>
<feature type="transmembrane region" description="Helical" evidence="7">
    <location>
        <begin position="382"/>
        <end position="408"/>
    </location>
</feature>
<dbReference type="PANTHER" id="PTHR10766">
    <property type="entry name" value="TRANSMEMBRANE 9 SUPERFAMILY PROTEIN"/>
    <property type="match status" value="1"/>
</dbReference>
<evidence type="ECO:0000256" key="1">
    <source>
        <dbReference type="ARBA" id="ARBA00004141"/>
    </source>
</evidence>
<feature type="chain" id="PRO_5033761710" description="Transmembrane 9 superfamily member" evidence="7">
    <location>
        <begin position="19"/>
        <end position="581"/>
    </location>
</feature>
<sequence>MRRTIITLLLCVELFVRADEHDHLYNDNEEVVLWVNTVGPYNNRQETYAYFSLPFCHGPKESIEHYHETLGEALLGVELDLSGLEIKFKNNIEKTVFCHKTLTDEEYKSFVYAIHNNYWYQMYLDGLPMYGMVGEVDSSTNPPTYRIFSHKKLEIGYNENQIVDVNLTSDVRVPLSPNVEISFSYEVVWKPSTIDFERRFEKYLDPSFFQHRIHWFSIFNSFMMVIFLVGLVWMIFMRTLRKDYARYQKDEELDDVDRDLGDEYGWKQVHGDIFRTPSFPILFSSLIGTGYHIFTVVIITIVLAIIGEFYTERGSLLSAAIFVYAAASPVNGFAGGSMYARFGGKQWIRQMIMGAFLLPSIISSVAFLINLIAIYYHASRAIPFTIMIAVTAICLFVILPLTLVGTVLGRNVKGQGDYPCRVNAVPRPIPDKKWFLEPWFIIMLGGILPFGSIFIEMYFIFTSFWAYKIYYVYGFMFLVTIILAIVTMCVTVVCTYFLLNAEDYRWRWTSFLAGASTSFYVYLYSIYYFVFKTKMYGFFQTAFYFGYMGLFGIALGLMCGTVGYVGAAKFVHKIYSTIKID</sequence>
<dbReference type="GO" id="GO:0016020">
    <property type="term" value="C:membrane"/>
    <property type="evidence" value="ECO:0007669"/>
    <property type="project" value="UniProtKB-SubCell"/>
</dbReference>
<gene>
    <name evidence="8" type="ORF">DME_LOCUS9008</name>
</gene>
<evidence type="ECO:0000256" key="4">
    <source>
        <dbReference type="ARBA" id="ARBA00022729"/>
    </source>
</evidence>
<proteinExistence type="inferred from homology"/>
<dbReference type="Proteomes" id="UP000038040">
    <property type="component" value="Unplaced"/>
</dbReference>
<evidence type="ECO:0000256" key="7">
    <source>
        <dbReference type="RuleBase" id="RU363079"/>
    </source>
</evidence>
<dbReference type="PANTHER" id="PTHR10766:SF41">
    <property type="entry name" value="TRANSMEMBRANE 9 SUPERFAMILY MEMBER 3"/>
    <property type="match status" value="1"/>
</dbReference>
<evidence type="ECO:0000313" key="8">
    <source>
        <dbReference type="EMBL" id="VDN59035.1"/>
    </source>
</evidence>
<keyword evidence="6 7" id="KW-0472">Membrane</keyword>
<accession>A0A0N4UD30</accession>
<keyword evidence="3 7" id="KW-0812">Transmembrane</keyword>
<feature type="transmembrane region" description="Helical" evidence="7">
    <location>
        <begin position="511"/>
        <end position="530"/>
    </location>
</feature>
<reference evidence="8 10" key="2">
    <citation type="submission" date="2018-11" db="EMBL/GenBank/DDBJ databases">
        <authorList>
            <consortium name="Pathogen Informatics"/>
        </authorList>
    </citation>
    <scope>NUCLEOTIDE SEQUENCE [LARGE SCALE GENOMIC DNA]</scope>
</reference>
<evidence type="ECO:0000256" key="2">
    <source>
        <dbReference type="ARBA" id="ARBA00005227"/>
    </source>
</evidence>
<dbReference type="AlphaFoldDB" id="A0A0N4UD30"/>
<evidence type="ECO:0000256" key="5">
    <source>
        <dbReference type="ARBA" id="ARBA00022989"/>
    </source>
</evidence>
<feature type="transmembrane region" description="Helical" evidence="7">
    <location>
        <begin position="542"/>
        <end position="565"/>
    </location>
</feature>
<feature type="transmembrane region" description="Helical" evidence="7">
    <location>
        <begin position="281"/>
        <end position="307"/>
    </location>
</feature>
<keyword evidence="5 7" id="KW-1133">Transmembrane helix</keyword>
<evidence type="ECO:0000313" key="11">
    <source>
        <dbReference type="WBParaSite" id="DME_0000520901-mRNA-1"/>
    </source>
</evidence>
<comment type="subcellular location">
    <subcellularLocation>
        <location evidence="1">Membrane</location>
        <topology evidence="1">Multi-pass membrane protein</topology>
    </subcellularLocation>
</comment>
<dbReference type="InterPro" id="IPR004240">
    <property type="entry name" value="EMP70"/>
</dbReference>
<feature type="transmembrane region" description="Helical" evidence="7">
    <location>
        <begin position="352"/>
        <end position="376"/>
    </location>
</feature>
<feature type="transmembrane region" description="Helical" evidence="7">
    <location>
        <begin position="319"/>
        <end position="340"/>
    </location>
</feature>
<keyword evidence="10" id="KW-1185">Reference proteome</keyword>